<dbReference type="InterPro" id="IPR036859">
    <property type="entry name" value="CAP-Gly_dom_sf"/>
</dbReference>
<evidence type="ECO:0000313" key="2">
    <source>
        <dbReference type="EMBL" id="VDM43132.1"/>
    </source>
</evidence>
<dbReference type="EMBL" id="UYWY01020997">
    <property type="protein sequence ID" value="VDM43132.1"/>
    <property type="molecule type" value="Genomic_DNA"/>
</dbReference>
<dbReference type="Proteomes" id="UP000050794">
    <property type="component" value="Unassembled WGS sequence"/>
</dbReference>
<reference evidence="4" key="1">
    <citation type="submission" date="2016-06" db="UniProtKB">
        <authorList>
            <consortium name="WormBaseParasite"/>
        </authorList>
    </citation>
    <scope>IDENTIFICATION</scope>
</reference>
<gene>
    <name evidence="2" type="ORF">TCNE_LOCUS11811</name>
</gene>
<reference evidence="2 3" key="2">
    <citation type="submission" date="2018-11" db="EMBL/GenBank/DDBJ databases">
        <authorList>
            <consortium name="Pathogen Informatics"/>
        </authorList>
    </citation>
    <scope>NUCLEOTIDE SEQUENCE [LARGE SCALE GENOMIC DNA]</scope>
</reference>
<dbReference type="WBParaSite" id="TCNE_0001181101-mRNA-1">
    <property type="protein sequence ID" value="TCNE_0001181101-mRNA-1"/>
    <property type="gene ID" value="TCNE_0001181101"/>
</dbReference>
<evidence type="ECO:0000313" key="3">
    <source>
        <dbReference type="Proteomes" id="UP000050794"/>
    </source>
</evidence>
<proteinExistence type="predicted"/>
<name>A0A183UTJ1_TOXCA</name>
<sequence length="90" mass="9877">MSFEVGTRVETEKGHGVVMFCGTTQFADGVWVGVVLDEPNGKNNGSVKGVKYFECEANHGMFVRASQVLLSHTNMERLLALISRSFVIIV</sequence>
<feature type="domain" description="CAP-Gly" evidence="1">
    <location>
        <begin position="22"/>
        <end position="64"/>
    </location>
</feature>
<dbReference type="AlphaFoldDB" id="A0A183UTJ1"/>
<dbReference type="SMART" id="SM01052">
    <property type="entry name" value="CAP_GLY"/>
    <property type="match status" value="1"/>
</dbReference>
<dbReference type="PROSITE" id="PS50245">
    <property type="entry name" value="CAP_GLY_2"/>
    <property type="match status" value="1"/>
</dbReference>
<dbReference type="Pfam" id="PF01302">
    <property type="entry name" value="CAP_GLY"/>
    <property type="match status" value="1"/>
</dbReference>
<organism evidence="3 4">
    <name type="scientific">Toxocara canis</name>
    <name type="common">Canine roundworm</name>
    <dbReference type="NCBI Taxonomy" id="6265"/>
    <lineage>
        <taxon>Eukaryota</taxon>
        <taxon>Metazoa</taxon>
        <taxon>Ecdysozoa</taxon>
        <taxon>Nematoda</taxon>
        <taxon>Chromadorea</taxon>
        <taxon>Rhabditida</taxon>
        <taxon>Spirurina</taxon>
        <taxon>Ascaridomorpha</taxon>
        <taxon>Ascaridoidea</taxon>
        <taxon>Toxocaridae</taxon>
        <taxon>Toxocara</taxon>
    </lineage>
</organism>
<dbReference type="Gene3D" id="2.30.30.190">
    <property type="entry name" value="CAP Gly-rich-like domain"/>
    <property type="match status" value="1"/>
</dbReference>
<dbReference type="PROSITE" id="PS00845">
    <property type="entry name" value="CAP_GLY_1"/>
    <property type="match status" value="1"/>
</dbReference>
<dbReference type="PANTHER" id="PTHR18916">
    <property type="entry name" value="DYNACTIN 1-RELATED MICROTUBULE-BINDING"/>
    <property type="match status" value="1"/>
</dbReference>
<evidence type="ECO:0000259" key="1">
    <source>
        <dbReference type="PROSITE" id="PS50245"/>
    </source>
</evidence>
<dbReference type="InterPro" id="IPR000938">
    <property type="entry name" value="CAP-Gly_domain"/>
</dbReference>
<dbReference type="SUPFAM" id="SSF74924">
    <property type="entry name" value="Cap-Gly domain"/>
    <property type="match status" value="1"/>
</dbReference>
<protein>
    <submittedName>
        <fullName evidence="4">CAP-Gly domain-containing protein</fullName>
    </submittedName>
</protein>
<keyword evidence="3" id="KW-1185">Reference proteome</keyword>
<evidence type="ECO:0000313" key="4">
    <source>
        <dbReference type="WBParaSite" id="TCNE_0001181101-mRNA-1"/>
    </source>
</evidence>
<accession>A0A183UTJ1</accession>